<evidence type="ECO:0000256" key="7">
    <source>
        <dbReference type="ARBA" id="ARBA00023136"/>
    </source>
</evidence>
<dbReference type="Pfam" id="PF07884">
    <property type="entry name" value="VKOR"/>
    <property type="match status" value="1"/>
</dbReference>
<gene>
    <name evidence="13" type="ORF">E6H00_07835</name>
</gene>
<dbReference type="SUPFAM" id="SSF52833">
    <property type="entry name" value="Thioredoxin-like"/>
    <property type="match status" value="1"/>
</dbReference>
<feature type="region of interest" description="Disordered" evidence="10">
    <location>
        <begin position="1"/>
        <end position="25"/>
    </location>
</feature>
<evidence type="ECO:0000256" key="1">
    <source>
        <dbReference type="ARBA" id="ARBA00004141"/>
    </source>
</evidence>
<evidence type="ECO:0000313" key="14">
    <source>
        <dbReference type="Proteomes" id="UP000318509"/>
    </source>
</evidence>
<feature type="transmembrane region" description="Helical" evidence="11">
    <location>
        <begin position="130"/>
        <end position="152"/>
    </location>
</feature>
<dbReference type="GO" id="GO:0048038">
    <property type="term" value="F:quinone binding"/>
    <property type="evidence" value="ECO:0007669"/>
    <property type="project" value="UniProtKB-KW"/>
</dbReference>
<dbReference type="Proteomes" id="UP000318509">
    <property type="component" value="Unassembled WGS sequence"/>
</dbReference>
<evidence type="ECO:0000256" key="9">
    <source>
        <dbReference type="ARBA" id="ARBA00023284"/>
    </source>
</evidence>
<keyword evidence="8" id="KW-1015">Disulfide bond</keyword>
<dbReference type="AlphaFoldDB" id="A0A537K3L6"/>
<keyword evidence="3 11" id="KW-0812">Transmembrane</keyword>
<keyword evidence="6" id="KW-0560">Oxidoreductase</keyword>
<evidence type="ECO:0000256" key="8">
    <source>
        <dbReference type="ARBA" id="ARBA00023157"/>
    </source>
</evidence>
<dbReference type="InterPro" id="IPR038354">
    <property type="entry name" value="VKOR_sf"/>
</dbReference>
<accession>A0A537K3L6</accession>
<dbReference type="SMART" id="SM00756">
    <property type="entry name" value="VKc"/>
    <property type="match status" value="1"/>
</dbReference>
<protein>
    <recommendedName>
        <fullName evidence="12">Vitamin K epoxide reductase domain-containing protein</fullName>
    </recommendedName>
</protein>
<dbReference type="GO" id="GO:0016491">
    <property type="term" value="F:oxidoreductase activity"/>
    <property type="evidence" value="ECO:0007669"/>
    <property type="project" value="UniProtKB-KW"/>
</dbReference>
<evidence type="ECO:0000256" key="5">
    <source>
        <dbReference type="ARBA" id="ARBA00022989"/>
    </source>
</evidence>
<comment type="similarity">
    <text evidence="2">Belongs to the VKOR family.</text>
</comment>
<keyword evidence="9" id="KW-0676">Redox-active center</keyword>
<comment type="subcellular location">
    <subcellularLocation>
        <location evidence="1">Membrane</location>
        <topology evidence="1">Multi-pass membrane protein</topology>
    </subcellularLocation>
</comment>
<dbReference type="Gene3D" id="1.20.1440.130">
    <property type="entry name" value="VKOR domain"/>
    <property type="match status" value="1"/>
</dbReference>
<feature type="transmembrane region" description="Helical" evidence="11">
    <location>
        <begin position="77"/>
        <end position="99"/>
    </location>
</feature>
<evidence type="ECO:0000256" key="10">
    <source>
        <dbReference type="SAM" id="MobiDB-lite"/>
    </source>
</evidence>
<evidence type="ECO:0000256" key="6">
    <source>
        <dbReference type="ARBA" id="ARBA00023002"/>
    </source>
</evidence>
<dbReference type="InterPro" id="IPR012932">
    <property type="entry name" value="VKOR"/>
</dbReference>
<evidence type="ECO:0000256" key="3">
    <source>
        <dbReference type="ARBA" id="ARBA00022692"/>
    </source>
</evidence>
<dbReference type="PANTHER" id="PTHR34573">
    <property type="entry name" value="VKC DOMAIN-CONTAINING PROTEIN"/>
    <property type="match status" value="1"/>
</dbReference>
<sequence>MGGTALSRSGRARGGDRSMARGVKRGRPVERHAAWIPSAAGLAISAYLLVLDIFAATTFCLTEYVCGTVRGSAYGRILGVPVAAVGVAFFGAALGLSLIRTAWRGRLLEILAAAGAGGAAVFVALQLGVIHAVCPSCLAAEAAAFALAFLVLKDSPRPHLIDAAVAGVLAAAVLSIIYVGTPPRPATSAYATGLARHLAASGAVMYGAYWCPHCREQKALFGSAAILLPYVECDARGRHAQVERCRARGIRVYPTWEFHGQLVERALTLDELADRSGYPPPP</sequence>
<evidence type="ECO:0000259" key="12">
    <source>
        <dbReference type="SMART" id="SM00756"/>
    </source>
</evidence>
<dbReference type="GO" id="GO:0016020">
    <property type="term" value="C:membrane"/>
    <property type="evidence" value="ECO:0007669"/>
    <property type="project" value="UniProtKB-SubCell"/>
</dbReference>
<keyword evidence="4" id="KW-0874">Quinone</keyword>
<evidence type="ECO:0000313" key="13">
    <source>
        <dbReference type="EMBL" id="TMI90092.1"/>
    </source>
</evidence>
<dbReference type="EMBL" id="VBAK01000115">
    <property type="protein sequence ID" value="TMI90092.1"/>
    <property type="molecule type" value="Genomic_DNA"/>
</dbReference>
<dbReference type="Gene3D" id="3.40.30.10">
    <property type="entry name" value="Glutaredoxin"/>
    <property type="match status" value="1"/>
</dbReference>
<proteinExistence type="inferred from homology"/>
<evidence type="ECO:0000256" key="11">
    <source>
        <dbReference type="SAM" id="Phobius"/>
    </source>
</evidence>
<name>A0A537K3L6_9BACT</name>
<reference evidence="13 14" key="1">
    <citation type="journal article" date="2019" name="Nat. Microbiol.">
        <title>Mediterranean grassland soil C-N compound turnover is dependent on rainfall and depth, and is mediated by genomically divergent microorganisms.</title>
        <authorList>
            <person name="Diamond S."/>
            <person name="Andeer P.F."/>
            <person name="Li Z."/>
            <person name="Crits-Christoph A."/>
            <person name="Burstein D."/>
            <person name="Anantharaman K."/>
            <person name="Lane K.R."/>
            <person name="Thomas B.C."/>
            <person name="Pan C."/>
            <person name="Northen T.R."/>
            <person name="Banfield J.F."/>
        </authorList>
    </citation>
    <scope>NUCLEOTIDE SEQUENCE [LARGE SCALE GENOMIC DNA]</scope>
    <source>
        <strain evidence="13">NP_3</strain>
    </source>
</reference>
<dbReference type="InterPro" id="IPR036249">
    <property type="entry name" value="Thioredoxin-like_sf"/>
</dbReference>
<dbReference type="PANTHER" id="PTHR34573:SF1">
    <property type="entry name" value="VITAMIN K EPOXIDE REDUCTASE DOMAIN-CONTAINING PROTEIN"/>
    <property type="match status" value="1"/>
</dbReference>
<feature type="transmembrane region" description="Helical" evidence="11">
    <location>
        <begin position="159"/>
        <end position="180"/>
    </location>
</feature>
<feature type="domain" description="Vitamin K epoxide reductase" evidence="12">
    <location>
        <begin position="30"/>
        <end position="155"/>
    </location>
</feature>
<evidence type="ECO:0000256" key="4">
    <source>
        <dbReference type="ARBA" id="ARBA00022719"/>
    </source>
</evidence>
<organism evidence="13 14">
    <name type="scientific">Candidatus Segetimicrobium genomatis</name>
    <dbReference type="NCBI Taxonomy" id="2569760"/>
    <lineage>
        <taxon>Bacteria</taxon>
        <taxon>Bacillati</taxon>
        <taxon>Candidatus Sysuimicrobiota</taxon>
        <taxon>Candidatus Sysuimicrobiia</taxon>
        <taxon>Candidatus Sysuimicrobiales</taxon>
        <taxon>Candidatus Segetimicrobiaceae</taxon>
        <taxon>Candidatus Segetimicrobium</taxon>
    </lineage>
</organism>
<evidence type="ECO:0000256" key="2">
    <source>
        <dbReference type="ARBA" id="ARBA00006214"/>
    </source>
</evidence>
<feature type="transmembrane region" description="Helical" evidence="11">
    <location>
        <begin position="106"/>
        <end position="124"/>
    </location>
</feature>
<feature type="transmembrane region" description="Helical" evidence="11">
    <location>
        <begin position="34"/>
        <end position="57"/>
    </location>
</feature>
<keyword evidence="7 11" id="KW-0472">Membrane</keyword>
<comment type="caution">
    <text evidence="13">The sequence shown here is derived from an EMBL/GenBank/DDBJ whole genome shotgun (WGS) entry which is preliminary data.</text>
</comment>
<keyword evidence="5 11" id="KW-1133">Transmembrane helix</keyword>